<dbReference type="EMBL" id="MU275842">
    <property type="protein sequence ID" value="KAI0053078.1"/>
    <property type="molecule type" value="Genomic_DNA"/>
</dbReference>
<comment type="caution">
    <text evidence="1">The sequence shown here is derived from an EMBL/GenBank/DDBJ whole genome shotgun (WGS) entry which is preliminary data.</text>
</comment>
<keyword evidence="2" id="KW-1185">Reference proteome</keyword>
<sequence>MPTSPGIEEIEFPHFSTGTVIGIAVAITGNVLISFALNLQKLAHARLDEDRHAAGQGQGAELDEREEARVHEDVVREANPWSGGLPEATEADPLLFVPPGTHAHVAPVMQTYGAVVPDGAADDGSARRTWGTLIKWERRSNLPPNGKQGASTPIDDIDDDEGQEYDYLKSKVWWSGFVLMNVGEIGNFLSYAFAPASVVAPLGTFALIANCFFAPLLLHERFRKRDLLGVVIAIVGAVTVVLSSNTSDTRLTPEGIVKAISQRIFIVYSIAYLVGVIFLAGLSEGRVGRRSVLVDLGLCALFGGFTVLSTKGFSTLLTTRGLEMFKEWITYPILAVLVGTGIGQIRYLNRALMRFDSKVVIPTQFVLFNLSVIVGSAILYGDFRRAKFHQLVTFVYGCVATFAGVWVIAYSPPYPSEQDNVAEGEDGAQEDTVGVLVSGLPGEALRRNSAASGMPFLRPRQSTVSLVGLSPAQRLLLVHTPPRPEHQLQGFGGRDVELGGRERLGSIGRRPRAISWLEEGSPRPFRIRSREGSRSRERGSVER</sequence>
<reference evidence="1" key="2">
    <citation type="journal article" date="2022" name="New Phytol.">
        <title>Evolutionary transition to the ectomycorrhizal habit in the genomes of a hyperdiverse lineage of mushroom-forming fungi.</title>
        <authorList>
            <person name="Looney B."/>
            <person name="Miyauchi S."/>
            <person name="Morin E."/>
            <person name="Drula E."/>
            <person name="Courty P.E."/>
            <person name="Kohler A."/>
            <person name="Kuo A."/>
            <person name="LaButti K."/>
            <person name="Pangilinan J."/>
            <person name="Lipzen A."/>
            <person name="Riley R."/>
            <person name="Andreopoulos W."/>
            <person name="He G."/>
            <person name="Johnson J."/>
            <person name="Nolan M."/>
            <person name="Tritt A."/>
            <person name="Barry K.W."/>
            <person name="Grigoriev I.V."/>
            <person name="Nagy L.G."/>
            <person name="Hibbett D."/>
            <person name="Henrissat B."/>
            <person name="Matheny P.B."/>
            <person name="Labbe J."/>
            <person name="Martin F.M."/>
        </authorList>
    </citation>
    <scope>NUCLEOTIDE SEQUENCE</scope>
    <source>
        <strain evidence="1">FP105234-sp</strain>
    </source>
</reference>
<evidence type="ECO:0000313" key="1">
    <source>
        <dbReference type="EMBL" id="KAI0053078.1"/>
    </source>
</evidence>
<reference evidence="1" key="1">
    <citation type="submission" date="2021-02" db="EMBL/GenBank/DDBJ databases">
        <authorList>
            <consortium name="DOE Joint Genome Institute"/>
            <person name="Ahrendt S."/>
            <person name="Looney B.P."/>
            <person name="Miyauchi S."/>
            <person name="Morin E."/>
            <person name="Drula E."/>
            <person name="Courty P.E."/>
            <person name="Chicoki N."/>
            <person name="Fauchery L."/>
            <person name="Kohler A."/>
            <person name="Kuo A."/>
            <person name="Labutti K."/>
            <person name="Pangilinan J."/>
            <person name="Lipzen A."/>
            <person name="Riley R."/>
            <person name="Andreopoulos W."/>
            <person name="He G."/>
            <person name="Johnson J."/>
            <person name="Barry K.W."/>
            <person name="Grigoriev I.V."/>
            <person name="Nagy L."/>
            <person name="Hibbett D."/>
            <person name="Henrissat B."/>
            <person name="Matheny P.B."/>
            <person name="Labbe J."/>
            <person name="Martin F."/>
        </authorList>
    </citation>
    <scope>NUCLEOTIDE SEQUENCE</scope>
    <source>
        <strain evidence="1">FP105234-sp</strain>
    </source>
</reference>
<dbReference type="Proteomes" id="UP000814033">
    <property type="component" value="Unassembled WGS sequence"/>
</dbReference>
<name>A0ACB8SB76_9AGAM</name>
<proteinExistence type="predicted"/>
<evidence type="ECO:0000313" key="2">
    <source>
        <dbReference type="Proteomes" id="UP000814033"/>
    </source>
</evidence>
<gene>
    <name evidence="1" type="ORF">FA95DRAFT_1552968</name>
</gene>
<organism evidence="1 2">
    <name type="scientific">Auriscalpium vulgare</name>
    <dbReference type="NCBI Taxonomy" id="40419"/>
    <lineage>
        <taxon>Eukaryota</taxon>
        <taxon>Fungi</taxon>
        <taxon>Dikarya</taxon>
        <taxon>Basidiomycota</taxon>
        <taxon>Agaricomycotina</taxon>
        <taxon>Agaricomycetes</taxon>
        <taxon>Russulales</taxon>
        <taxon>Auriscalpiaceae</taxon>
        <taxon>Auriscalpium</taxon>
    </lineage>
</organism>
<accession>A0ACB8SB76</accession>
<protein>
    <submittedName>
        <fullName evidence="1">DUF803-domain-containing protein</fullName>
    </submittedName>
</protein>